<dbReference type="AlphaFoldDB" id="A0A6L9E8J1"/>
<evidence type="ECO:0000259" key="3">
    <source>
        <dbReference type="Pfam" id="PF22725"/>
    </source>
</evidence>
<dbReference type="EMBL" id="WXYO01000001">
    <property type="protein sequence ID" value="NAS11030.1"/>
    <property type="molecule type" value="Genomic_DNA"/>
</dbReference>
<evidence type="ECO:0000313" key="4">
    <source>
        <dbReference type="EMBL" id="NAS11030.1"/>
    </source>
</evidence>
<feature type="domain" description="GFO/IDH/MocA-like oxidoreductase" evidence="3">
    <location>
        <begin position="141"/>
        <end position="274"/>
    </location>
</feature>
<dbReference type="PANTHER" id="PTHR43818:SF11">
    <property type="entry name" value="BCDNA.GH03377"/>
    <property type="match status" value="1"/>
</dbReference>
<dbReference type="SUPFAM" id="SSF51735">
    <property type="entry name" value="NAD(P)-binding Rossmann-fold domains"/>
    <property type="match status" value="1"/>
</dbReference>
<name>A0A6L9E8J1_9FLAO</name>
<dbReference type="SUPFAM" id="SSF55347">
    <property type="entry name" value="Glyceraldehyde-3-phosphate dehydrogenase-like, C-terminal domain"/>
    <property type="match status" value="1"/>
</dbReference>
<feature type="domain" description="Gfo/Idh/MocA-like oxidoreductase N-terminal" evidence="2">
    <location>
        <begin position="5"/>
        <end position="128"/>
    </location>
</feature>
<proteinExistence type="predicted"/>
<organism evidence="4 5">
    <name type="scientific">Poritiphilus flavus</name>
    <dbReference type="NCBI Taxonomy" id="2697053"/>
    <lineage>
        <taxon>Bacteria</taxon>
        <taxon>Pseudomonadati</taxon>
        <taxon>Bacteroidota</taxon>
        <taxon>Flavobacteriia</taxon>
        <taxon>Flavobacteriales</taxon>
        <taxon>Flavobacteriaceae</taxon>
        <taxon>Poritiphilus</taxon>
    </lineage>
</organism>
<dbReference type="GO" id="GO:0000166">
    <property type="term" value="F:nucleotide binding"/>
    <property type="evidence" value="ECO:0007669"/>
    <property type="project" value="InterPro"/>
</dbReference>
<dbReference type="Gene3D" id="3.40.50.720">
    <property type="entry name" value="NAD(P)-binding Rossmann-like Domain"/>
    <property type="match status" value="1"/>
</dbReference>
<evidence type="ECO:0000256" key="1">
    <source>
        <dbReference type="ARBA" id="ARBA00023002"/>
    </source>
</evidence>
<dbReference type="InterPro" id="IPR000683">
    <property type="entry name" value="Gfo/Idh/MocA-like_OxRdtase_N"/>
</dbReference>
<protein>
    <submittedName>
        <fullName evidence="4">Gfo/Idh/MocA family oxidoreductase</fullName>
    </submittedName>
</protein>
<gene>
    <name evidence="4" type="ORF">GTQ38_03385</name>
</gene>
<sequence length="377" mass="42634">MSKTVNIGIIGTQFMGKAHANAYNQLPRFFDTSANPVLHTACSRNREKANEFSEQFGWSKTETDWRKVVANDEIDLIDICTPNHLHHPIVMEAAKQGKNLLCEKPMALNTREAREMHEAAEAAGIIHMMIFNYRYVPALALAKKMISEGDIGRVYHFNAVYYQDWLTDPEFPYVWRHNVKETGSGAHGDMNAHIVDLARHLIGEFEAVSGVQEVFIKERPTGKGNEKAKVSADDATLFLARFRQGALGTFNATRFANGFKNHLRIEIFGSGGSLLFNLERLNELQYFSAGDNPDKQGFRNILVTDRSHPYLEAWWPPGHILGWEHTFVHQFSELIEGISLKKAVTPNFYDGLKCQEVLDSVVTSAQKEKWIPIGIDD</sequence>
<dbReference type="GO" id="GO:0016491">
    <property type="term" value="F:oxidoreductase activity"/>
    <property type="evidence" value="ECO:0007669"/>
    <property type="project" value="UniProtKB-KW"/>
</dbReference>
<dbReference type="PANTHER" id="PTHR43818">
    <property type="entry name" value="BCDNA.GH03377"/>
    <property type="match status" value="1"/>
</dbReference>
<dbReference type="InterPro" id="IPR055170">
    <property type="entry name" value="GFO_IDH_MocA-like_dom"/>
</dbReference>
<comment type="caution">
    <text evidence="4">The sequence shown here is derived from an EMBL/GenBank/DDBJ whole genome shotgun (WGS) entry which is preliminary data.</text>
</comment>
<evidence type="ECO:0000313" key="5">
    <source>
        <dbReference type="Proteomes" id="UP000475249"/>
    </source>
</evidence>
<dbReference type="Pfam" id="PF22725">
    <property type="entry name" value="GFO_IDH_MocA_C3"/>
    <property type="match status" value="1"/>
</dbReference>
<evidence type="ECO:0000259" key="2">
    <source>
        <dbReference type="Pfam" id="PF01408"/>
    </source>
</evidence>
<keyword evidence="5" id="KW-1185">Reference proteome</keyword>
<dbReference type="RefSeq" id="WP_161433958.1">
    <property type="nucleotide sequence ID" value="NZ_WXYO01000001.1"/>
</dbReference>
<dbReference type="InterPro" id="IPR036291">
    <property type="entry name" value="NAD(P)-bd_dom_sf"/>
</dbReference>
<dbReference type="Pfam" id="PF01408">
    <property type="entry name" value="GFO_IDH_MocA"/>
    <property type="match status" value="1"/>
</dbReference>
<dbReference type="Gene3D" id="3.30.360.10">
    <property type="entry name" value="Dihydrodipicolinate Reductase, domain 2"/>
    <property type="match status" value="1"/>
</dbReference>
<keyword evidence="1" id="KW-0560">Oxidoreductase</keyword>
<dbReference type="InterPro" id="IPR050463">
    <property type="entry name" value="Gfo/Idh/MocA_oxidrdct_glycsds"/>
</dbReference>
<dbReference type="Proteomes" id="UP000475249">
    <property type="component" value="Unassembled WGS sequence"/>
</dbReference>
<accession>A0A6L9E8J1</accession>
<reference evidence="4 5" key="1">
    <citation type="submission" date="2020-01" db="EMBL/GenBank/DDBJ databases">
        <title>Bacteria diversity of Porities sp.</title>
        <authorList>
            <person name="Wang G."/>
        </authorList>
    </citation>
    <scope>NUCLEOTIDE SEQUENCE [LARGE SCALE GENOMIC DNA]</scope>
    <source>
        <strain evidence="4 5">R33</strain>
    </source>
</reference>